<dbReference type="PANTHER" id="PTHR38731:SF1">
    <property type="entry name" value="FECR PROTEIN DOMAIN-CONTAINING PROTEIN"/>
    <property type="match status" value="1"/>
</dbReference>
<organism evidence="3 4">
    <name type="scientific">Anabaena lutea FACHB-196</name>
    <dbReference type="NCBI Taxonomy" id="2692881"/>
    <lineage>
        <taxon>Bacteria</taxon>
        <taxon>Bacillati</taxon>
        <taxon>Cyanobacteriota</taxon>
        <taxon>Cyanophyceae</taxon>
        <taxon>Nostocales</taxon>
        <taxon>Nostocaceae</taxon>
        <taxon>Anabaena</taxon>
    </lineage>
</organism>
<dbReference type="EMBL" id="JACJST010000003">
    <property type="protein sequence ID" value="MBD2567260.1"/>
    <property type="molecule type" value="Genomic_DNA"/>
</dbReference>
<name>A0ABR8FAM3_9NOST</name>
<dbReference type="InterPro" id="IPR006860">
    <property type="entry name" value="FecR"/>
</dbReference>
<evidence type="ECO:0000256" key="1">
    <source>
        <dbReference type="SAM" id="SignalP"/>
    </source>
</evidence>
<keyword evidence="4" id="KW-1185">Reference proteome</keyword>
<feature type="domain" description="FecR protein" evidence="2">
    <location>
        <begin position="66"/>
        <end position="168"/>
    </location>
</feature>
<comment type="caution">
    <text evidence="3">The sequence shown here is derived from an EMBL/GenBank/DDBJ whole genome shotgun (WGS) entry which is preliminary data.</text>
</comment>
<sequence length="276" mass="29979">MKKRWLLLTVLVITILTISRVSAQNNFQLRVNRYIEVRRVSGDVTYQNGKTSQSARIGVKLKNVGDSISTGQRSSSMLALDTGIAFVQVAENTKLEIQKLQQTRNGGHITNLQVRSGQVRLKVRPFTHKDSSLQIETPAGIAGVRGTEFGVNVQPTGKTGVATLSGSVATTAQGQSVYINKGFQSLVIPGEPPSAPLPLRNDTSLNLQILEEEGNQQARIVGKVDPVNLVIFANQPLTTDRSGKFDITIPMPANRRVAVTVTTPLGKKQDYELVVP</sequence>
<gene>
    <name evidence="3" type="ORF">H6G59_04985</name>
</gene>
<accession>A0ABR8FAM3</accession>
<dbReference type="Proteomes" id="UP000640531">
    <property type="component" value="Unassembled WGS sequence"/>
</dbReference>
<keyword evidence="1" id="KW-0732">Signal</keyword>
<reference evidence="3 4" key="1">
    <citation type="journal article" date="2020" name="ISME J.">
        <title>Comparative genomics reveals insights into cyanobacterial evolution and habitat adaptation.</title>
        <authorList>
            <person name="Chen M.Y."/>
            <person name="Teng W.K."/>
            <person name="Zhao L."/>
            <person name="Hu C.X."/>
            <person name="Zhou Y.K."/>
            <person name="Han B.P."/>
            <person name="Song L.R."/>
            <person name="Shu W.S."/>
        </authorList>
    </citation>
    <scope>NUCLEOTIDE SEQUENCE [LARGE SCALE GENOMIC DNA]</scope>
    <source>
        <strain evidence="3 4">FACHB-196</strain>
    </source>
</reference>
<dbReference type="Gene3D" id="2.60.120.1440">
    <property type="match status" value="1"/>
</dbReference>
<dbReference type="Pfam" id="PF04773">
    <property type="entry name" value="FecR"/>
    <property type="match status" value="1"/>
</dbReference>
<dbReference type="PANTHER" id="PTHR38731">
    <property type="entry name" value="LIPL45-RELATED LIPOPROTEIN-RELATED"/>
    <property type="match status" value="1"/>
</dbReference>
<dbReference type="RefSeq" id="WP_190712044.1">
    <property type="nucleotide sequence ID" value="NZ_JACJST010000003.1"/>
</dbReference>
<evidence type="ECO:0000259" key="2">
    <source>
        <dbReference type="Pfam" id="PF04773"/>
    </source>
</evidence>
<feature type="signal peptide" evidence="1">
    <location>
        <begin position="1"/>
        <end position="23"/>
    </location>
</feature>
<proteinExistence type="predicted"/>
<protein>
    <submittedName>
        <fullName evidence="3">FecR domain-containing protein</fullName>
    </submittedName>
</protein>
<feature type="chain" id="PRO_5045441581" evidence="1">
    <location>
        <begin position="24"/>
        <end position="276"/>
    </location>
</feature>
<evidence type="ECO:0000313" key="3">
    <source>
        <dbReference type="EMBL" id="MBD2567260.1"/>
    </source>
</evidence>
<evidence type="ECO:0000313" key="4">
    <source>
        <dbReference type="Proteomes" id="UP000640531"/>
    </source>
</evidence>